<dbReference type="Pfam" id="PF07228">
    <property type="entry name" value="SpoIIE"/>
    <property type="match status" value="1"/>
</dbReference>
<evidence type="ECO:0000313" key="6">
    <source>
        <dbReference type="Proteomes" id="UP000586976"/>
    </source>
</evidence>
<dbReference type="SUPFAM" id="SSF55874">
    <property type="entry name" value="ATPase domain of HSP90 chaperone/DNA topoisomerase II/histidine kinase"/>
    <property type="match status" value="1"/>
</dbReference>
<feature type="domain" description="GAF" evidence="3">
    <location>
        <begin position="459"/>
        <end position="641"/>
    </location>
</feature>
<dbReference type="Gene3D" id="3.30.450.40">
    <property type="match status" value="2"/>
</dbReference>
<feature type="compositionally biased region" description="Pro residues" evidence="2">
    <location>
        <begin position="363"/>
        <end position="373"/>
    </location>
</feature>
<evidence type="ECO:0000259" key="4">
    <source>
        <dbReference type="SMART" id="SM00331"/>
    </source>
</evidence>
<sequence>MGLPGDAISPSRARERFLQGELIEGGVRGLILSSWQRCRLLGLSPDQAELPYRDDVDPDTRLVRAAEPVLDWLQSVFAGSRMNVGLADGSGTVVQRRFGEASMAGRLAPIQSVPGFVFAEQVAGTNGIGIALAERRHCQVYGAEHFAERSQANACSAIPVRDLLSGRIEGILSLGCPRTDADPVMDTVIREAAHAIERRLLEQSSARERGLLQAYLDARSRTRIVGGAATGEGRPSGAHELIRSGLDRRDQMILMEKATELISSAQRAGVEVPLSHGRWVTLLSHVVISPSGVEGVAVEAVLHNDVPHHGLAVPTPADVPLSFLAEPAALLPEPAAPPSAVPLFGHLPGLAPVSAAGSTPVPAASPAPVPAASPAPASAAGTEPTTGSGRTATAPATTDATAPATTDATGTPDTTYATEAPHTPHTPDTTDDSADEAAERGLVLVGEPEVGKHAVAARRRLELLSEASTRIGTTLDVSRTAQELAEMAVPRLADFVTIDLPDAVLRGEESPDPRTDLRRTVVHGIRDDCPFYPVGERVVPLPTTPHLRCLATGRAVLEPDLKVAAGWLAQDPQHSERLLAHNVHSLITVPLLARGVVLGIASFYRSEDPAPFGDDDRSLAQELATRAAICIDNARRYTREHTMVLALQRSLLPHGTPEQGAVEVAHRYLHATSGVGGDWFDIIPLSGTRVALLVGDVVGQGLHAAVTMARLRTAARNFAELDFAPNEVLTQLDNLVARLDRDEGGGESTAAGPGIIGATCLYAMYDPTTHQCAMARAGHLPPALVHPDGTVAFPDLPAGPPLGLGGLPFETAEFHLPEGSELVLYTDGLVHDRHRDIDKVLDQLHRALAHSDRSPEATCEAVLDAVVPENPSDDIALLVARTRAMDPGRIATWDLPAEPARVSGIRAAVTRRLADWGLDEVSFAAELVLSELVTNAIRHGSGPIQVRLIHDRSLICEVSDTSSTAPHLRHAAATDEGGRGLFLVAQLTQAWGTRYTRNGKVIWAECALDSAGGVPAAAGAEAMIGIDWEDIPGIE</sequence>
<dbReference type="InterPro" id="IPR001932">
    <property type="entry name" value="PPM-type_phosphatase-like_dom"/>
</dbReference>
<dbReference type="InterPro" id="IPR036457">
    <property type="entry name" value="PPM-type-like_dom_sf"/>
</dbReference>
<evidence type="ECO:0000256" key="1">
    <source>
        <dbReference type="ARBA" id="ARBA00022801"/>
    </source>
</evidence>
<feature type="compositionally biased region" description="Low complexity" evidence="2">
    <location>
        <begin position="374"/>
        <end position="427"/>
    </location>
</feature>
<keyword evidence="6" id="KW-1185">Reference proteome</keyword>
<dbReference type="GO" id="GO:0016791">
    <property type="term" value="F:phosphatase activity"/>
    <property type="evidence" value="ECO:0007669"/>
    <property type="project" value="TreeGrafter"/>
</dbReference>
<dbReference type="SMART" id="SM00065">
    <property type="entry name" value="GAF"/>
    <property type="match status" value="1"/>
</dbReference>
<dbReference type="InterPro" id="IPR052016">
    <property type="entry name" value="Bact_Sigma-Reg"/>
</dbReference>
<gene>
    <name evidence="5" type="ORF">H1V43_33525</name>
</gene>
<protein>
    <submittedName>
        <fullName evidence="5">SpoIIE family protein phosphatase</fullName>
    </submittedName>
</protein>
<evidence type="ECO:0000259" key="3">
    <source>
        <dbReference type="SMART" id="SM00065"/>
    </source>
</evidence>
<comment type="caution">
    <text evidence="5">The sequence shown here is derived from an EMBL/GenBank/DDBJ whole genome shotgun (WGS) entry which is preliminary data.</text>
</comment>
<dbReference type="InterPro" id="IPR003018">
    <property type="entry name" value="GAF"/>
</dbReference>
<dbReference type="EMBL" id="JACEQY010000054">
    <property type="protein sequence ID" value="MBA4866159.1"/>
    <property type="molecule type" value="Genomic_DNA"/>
</dbReference>
<feature type="region of interest" description="Disordered" evidence="2">
    <location>
        <begin position="356"/>
        <end position="436"/>
    </location>
</feature>
<organism evidence="5 6">
    <name type="scientific">Streptomyces himalayensis subsp. aureolus</name>
    <dbReference type="NCBI Taxonomy" id="2758039"/>
    <lineage>
        <taxon>Bacteria</taxon>
        <taxon>Bacillati</taxon>
        <taxon>Actinomycetota</taxon>
        <taxon>Actinomycetes</taxon>
        <taxon>Kitasatosporales</taxon>
        <taxon>Streptomycetaceae</taxon>
        <taxon>Streptomyces</taxon>
        <taxon>Streptomyces himalayensis</taxon>
    </lineage>
</organism>
<reference evidence="5 6" key="1">
    <citation type="submission" date="2020-07" db="EMBL/GenBank/DDBJ databases">
        <title>Streptomyces isolated from Indian soil.</title>
        <authorList>
            <person name="Mandal S."/>
            <person name="Maiti P.K."/>
        </authorList>
    </citation>
    <scope>NUCLEOTIDE SEQUENCE [LARGE SCALE GENOMIC DNA]</scope>
    <source>
        <strain evidence="5 6">PSKA54</strain>
    </source>
</reference>
<dbReference type="FunFam" id="3.30.565.10:FF:000028">
    <property type="entry name" value="PAS sensor protein"/>
    <property type="match status" value="1"/>
</dbReference>
<keyword evidence="1" id="KW-0378">Hydrolase</keyword>
<dbReference type="PANTHER" id="PTHR43156">
    <property type="entry name" value="STAGE II SPORULATION PROTEIN E-RELATED"/>
    <property type="match status" value="1"/>
</dbReference>
<dbReference type="CDD" id="cd16936">
    <property type="entry name" value="HATPase_RsbW-like"/>
    <property type="match status" value="1"/>
</dbReference>
<dbReference type="Gene3D" id="3.30.565.10">
    <property type="entry name" value="Histidine kinase-like ATPase, C-terminal domain"/>
    <property type="match status" value="1"/>
</dbReference>
<dbReference type="SUPFAM" id="SSF81606">
    <property type="entry name" value="PP2C-like"/>
    <property type="match status" value="1"/>
</dbReference>
<dbReference type="SUPFAM" id="SSF55781">
    <property type="entry name" value="GAF domain-like"/>
    <property type="match status" value="1"/>
</dbReference>
<dbReference type="PANTHER" id="PTHR43156:SF2">
    <property type="entry name" value="STAGE II SPORULATION PROTEIN E"/>
    <property type="match status" value="1"/>
</dbReference>
<dbReference type="Gene3D" id="3.60.40.10">
    <property type="entry name" value="PPM-type phosphatase domain"/>
    <property type="match status" value="1"/>
</dbReference>
<dbReference type="RefSeq" id="WP_181867580.1">
    <property type="nucleotide sequence ID" value="NZ_JACEQY010000054.1"/>
</dbReference>
<dbReference type="Pfam" id="PF01590">
    <property type="entry name" value="GAF"/>
    <property type="match status" value="2"/>
</dbReference>
<dbReference type="AlphaFoldDB" id="A0A7W2HJT1"/>
<name>A0A7W2HJT1_9ACTN</name>
<dbReference type="InterPro" id="IPR036890">
    <property type="entry name" value="HATPase_C_sf"/>
</dbReference>
<dbReference type="InterPro" id="IPR029016">
    <property type="entry name" value="GAF-like_dom_sf"/>
</dbReference>
<proteinExistence type="predicted"/>
<dbReference type="SMART" id="SM00331">
    <property type="entry name" value="PP2C_SIG"/>
    <property type="match status" value="1"/>
</dbReference>
<evidence type="ECO:0000256" key="2">
    <source>
        <dbReference type="SAM" id="MobiDB-lite"/>
    </source>
</evidence>
<dbReference type="Pfam" id="PF13581">
    <property type="entry name" value="HATPase_c_2"/>
    <property type="match status" value="1"/>
</dbReference>
<evidence type="ECO:0000313" key="5">
    <source>
        <dbReference type="EMBL" id="MBA4866159.1"/>
    </source>
</evidence>
<dbReference type="Proteomes" id="UP000586976">
    <property type="component" value="Unassembled WGS sequence"/>
</dbReference>
<dbReference type="InterPro" id="IPR003594">
    <property type="entry name" value="HATPase_dom"/>
</dbReference>
<feature type="domain" description="PPM-type phosphatase" evidence="4">
    <location>
        <begin position="659"/>
        <end position="882"/>
    </location>
</feature>
<dbReference type="FunFam" id="3.30.450.40:FF:000035">
    <property type="entry name" value="PAS sensor protein"/>
    <property type="match status" value="1"/>
</dbReference>
<dbReference type="FunFam" id="3.60.40.10:FF:000031">
    <property type="entry name" value="PAS sensor protein"/>
    <property type="match status" value="1"/>
</dbReference>
<accession>A0A7W2HJT1</accession>